<gene>
    <name evidence="1" type="ORF">F4820DRAFT_431467</name>
</gene>
<proteinExistence type="predicted"/>
<name>A0ACB9YSI6_9PEZI</name>
<reference evidence="1 2" key="1">
    <citation type="journal article" date="2022" name="New Phytol.">
        <title>Ecological generalism drives hyperdiversity of secondary metabolite gene clusters in xylarialean endophytes.</title>
        <authorList>
            <person name="Franco M.E.E."/>
            <person name="Wisecaver J.H."/>
            <person name="Arnold A.E."/>
            <person name="Ju Y.M."/>
            <person name="Slot J.C."/>
            <person name="Ahrendt S."/>
            <person name="Moore L.P."/>
            <person name="Eastman K.E."/>
            <person name="Scott K."/>
            <person name="Konkel Z."/>
            <person name="Mondo S.J."/>
            <person name="Kuo A."/>
            <person name="Hayes R.D."/>
            <person name="Haridas S."/>
            <person name="Andreopoulos B."/>
            <person name="Riley R."/>
            <person name="LaButti K."/>
            <person name="Pangilinan J."/>
            <person name="Lipzen A."/>
            <person name="Amirebrahimi M."/>
            <person name="Yan J."/>
            <person name="Adam C."/>
            <person name="Keymanesh K."/>
            <person name="Ng V."/>
            <person name="Louie K."/>
            <person name="Northen T."/>
            <person name="Drula E."/>
            <person name="Henrissat B."/>
            <person name="Hsieh H.M."/>
            <person name="Youens-Clark K."/>
            <person name="Lutzoni F."/>
            <person name="Miadlikowska J."/>
            <person name="Eastwood D.C."/>
            <person name="Hamelin R.C."/>
            <person name="Grigoriev I.V."/>
            <person name="U'Ren J.M."/>
        </authorList>
    </citation>
    <scope>NUCLEOTIDE SEQUENCE [LARGE SCALE GENOMIC DNA]</scope>
    <source>
        <strain evidence="1 2">CBS 119005</strain>
    </source>
</reference>
<evidence type="ECO:0000313" key="2">
    <source>
        <dbReference type="Proteomes" id="UP001497700"/>
    </source>
</evidence>
<evidence type="ECO:0000313" key="1">
    <source>
        <dbReference type="EMBL" id="KAI4862143.1"/>
    </source>
</evidence>
<protein>
    <submittedName>
        <fullName evidence="1">PLP-dependent transferase</fullName>
    </submittedName>
</protein>
<dbReference type="EMBL" id="MU393533">
    <property type="protein sequence ID" value="KAI4862143.1"/>
    <property type="molecule type" value="Genomic_DNA"/>
</dbReference>
<keyword evidence="2" id="KW-1185">Reference proteome</keyword>
<organism evidence="1 2">
    <name type="scientific">Hypoxylon rubiginosum</name>
    <dbReference type="NCBI Taxonomy" id="110542"/>
    <lineage>
        <taxon>Eukaryota</taxon>
        <taxon>Fungi</taxon>
        <taxon>Dikarya</taxon>
        <taxon>Ascomycota</taxon>
        <taxon>Pezizomycotina</taxon>
        <taxon>Sordariomycetes</taxon>
        <taxon>Xylariomycetidae</taxon>
        <taxon>Xylariales</taxon>
        <taxon>Hypoxylaceae</taxon>
        <taxon>Hypoxylon</taxon>
    </lineage>
</organism>
<sequence>MPATVAEAIEAATARYVDKNPRSKPLFEKAKASLPGGNTRTLLYAAPFPIIIRKGEGHKLIDEDGNVYQDFVGEMSAGLFGHSHPRLQEAIISAVKNVGLSLGATNPYEQRYAELICSRFDIDRIRFTNSGTEANLHCLAAARRYTGRHKIMVFRGGYHGSVLSFPSDASPNNVDLGDWVIVQYNDPDGVKKAFSENKDIAAVIVEAIQGHGVIPATVEFLKTIRDETTKAGAIFIIDEVVTSRLSPGGLRKLLGIEPDLITLGKYLGGGMPFGAFGGRADIMSVYDPSVPGSLTHNGTFQNNTVMLNAGYVGMSEVYTADAVELLNNRGEHMRRKLAEVFKGTKFCVTGRGSLMCVHATNTGMQPSQMTCWDDIAAVDALDLRKLFWLDLLDAGFWVQPRGSIALNLQTPEEAIREFIDATARFCDKYRALVALPNAS</sequence>
<dbReference type="Proteomes" id="UP001497700">
    <property type="component" value="Unassembled WGS sequence"/>
</dbReference>
<accession>A0ACB9YSI6</accession>
<comment type="caution">
    <text evidence="1">The sequence shown here is derived from an EMBL/GenBank/DDBJ whole genome shotgun (WGS) entry which is preliminary data.</text>
</comment>
<keyword evidence="1" id="KW-0808">Transferase</keyword>